<evidence type="ECO:0000256" key="2">
    <source>
        <dbReference type="ARBA" id="ARBA00007375"/>
    </source>
</evidence>
<dbReference type="GO" id="GO:0016787">
    <property type="term" value="F:hydrolase activity"/>
    <property type="evidence" value="ECO:0007669"/>
    <property type="project" value="TreeGrafter"/>
</dbReference>
<dbReference type="Pfam" id="PF07947">
    <property type="entry name" value="YhhN"/>
    <property type="match status" value="1"/>
</dbReference>
<dbReference type="GO" id="GO:0016020">
    <property type="term" value="C:membrane"/>
    <property type="evidence" value="ECO:0007669"/>
    <property type="project" value="UniProtKB-SubCell"/>
</dbReference>
<evidence type="ECO:0000256" key="1">
    <source>
        <dbReference type="ARBA" id="ARBA00004141"/>
    </source>
</evidence>
<keyword evidence="3 6" id="KW-0812">Transmembrane</keyword>
<dbReference type="EMBL" id="FODS01000001">
    <property type="protein sequence ID" value="SEO02565.1"/>
    <property type="molecule type" value="Genomic_DNA"/>
</dbReference>
<evidence type="ECO:0000313" key="8">
    <source>
        <dbReference type="Proteomes" id="UP000198893"/>
    </source>
</evidence>
<feature type="transmembrane region" description="Helical" evidence="6">
    <location>
        <begin position="86"/>
        <end position="107"/>
    </location>
</feature>
<feature type="transmembrane region" description="Helical" evidence="6">
    <location>
        <begin position="113"/>
        <end position="134"/>
    </location>
</feature>
<organism evidence="7 8">
    <name type="scientific">Salinihabitans flavidus</name>
    <dbReference type="NCBI Taxonomy" id="569882"/>
    <lineage>
        <taxon>Bacteria</taxon>
        <taxon>Pseudomonadati</taxon>
        <taxon>Pseudomonadota</taxon>
        <taxon>Alphaproteobacteria</taxon>
        <taxon>Rhodobacterales</taxon>
        <taxon>Roseobacteraceae</taxon>
        <taxon>Salinihabitans</taxon>
    </lineage>
</organism>
<reference evidence="7 8" key="1">
    <citation type="submission" date="2016-10" db="EMBL/GenBank/DDBJ databases">
        <authorList>
            <person name="de Groot N.N."/>
        </authorList>
    </citation>
    <scope>NUCLEOTIDE SEQUENCE [LARGE SCALE GENOMIC DNA]</scope>
    <source>
        <strain evidence="7 8">DSM 27842</strain>
    </source>
</reference>
<evidence type="ECO:0000256" key="6">
    <source>
        <dbReference type="SAM" id="Phobius"/>
    </source>
</evidence>
<comment type="similarity">
    <text evidence="2">Belongs to the TMEM86 family.</text>
</comment>
<feature type="transmembrane region" description="Helical" evidence="6">
    <location>
        <begin position="12"/>
        <end position="31"/>
    </location>
</feature>
<dbReference type="InterPro" id="IPR012506">
    <property type="entry name" value="TMEM86B-like"/>
</dbReference>
<evidence type="ECO:0000256" key="3">
    <source>
        <dbReference type="ARBA" id="ARBA00022692"/>
    </source>
</evidence>
<dbReference type="AlphaFoldDB" id="A0A1H8LBP7"/>
<sequence length="228" mass="23647">MTVVQEIMLRQSILYGGIAVGLVAALIYGAFFCHRGASRAKTAVKAVPLVAFAVGAAANFAAPVVIGGLVLSAVGDVALSRAGRRAFLVALVAFAAAHLAYIVRFAGIGGIEGLGAAPLVAGVVLLIAASTEMWLAPYTGALKWPVRIYVVLIAAMALLALGIEGRGLAIWGALAFFASDLILAVRMFRMSQASRWRRPASVALWALYVLGQAGILVGAGFARPLFQL</sequence>
<dbReference type="OrthoDB" id="345840at2"/>
<dbReference type="STRING" id="569882.SAMN04490248_10175"/>
<dbReference type="RefSeq" id="WP_093114645.1">
    <property type="nucleotide sequence ID" value="NZ_FODS01000001.1"/>
</dbReference>
<dbReference type="PANTHER" id="PTHR31885:SF6">
    <property type="entry name" value="GH04784P"/>
    <property type="match status" value="1"/>
</dbReference>
<feature type="transmembrane region" description="Helical" evidence="6">
    <location>
        <begin position="51"/>
        <end position="74"/>
    </location>
</feature>
<evidence type="ECO:0000256" key="5">
    <source>
        <dbReference type="ARBA" id="ARBA00023136"/>
    </source>
</evidence>
<evidence type="ECO:0000313" key="7">
    <source>
        <dbReference type="EMBL" id="SEO02565.1"/>
    </source>
</evidence>
<proteinExistence type="inferred from homology"/>
<comment type="subcellular location">
    <subcellularLocation>
        <location evidence="1">Membrane</location>
        <topology evidence="1">Multi-pass membrane protein</topology>
    </subcellularLocation>
</comment>
<keyword evidence="5 6" id="KW-0472">Membrane</keyword>
<keyword evidence="8" id="KW-1185">Reference proteome</keyword>
<feature type="transmembrane region" description="Helical" evidence="6">
    <location>
        <begin position="169"/>
        <end position="188"/>
    </location>
</feature>
<name>A0A1H8LBP7_9RHOB</name>
<evidence type="ECO:0000256" key="4">
    <source>
        <dbReference type="ARBA" id="ARBA00022989"/>
    </source>
</evidence>
<feature type="transmembrane region" description="Helical" evidence="6">
    <location>
        <begin position="200"/>
        <end position="222"/>
    </location>
</feature>
<keyword evidence="4 6" id="KW-1133">Transmembrane helix</keyword>
<gene>
    <name evidence="7" type="ORF">SAMN04490248_10175</name>
</gene>
<protein>
    <submittedName>
        <fullName evidence="7">Uncharacterized membrane protein YhhN</fullName>
    </submittedName>
</protein>
<dbReference type="PANTHER" id="PTHR31885">
    <property type="entry name" value="GH04784P"/>
    <property type="match status" value="1"/>
</dbReference>
<accession>A0A1H8LBP7</accession>
<feature type="transmembrane region" description="Helical" evidence="6">
    <location>
        <begin position="146"/>
        <end position="163"/>
    </location>
</feature>
<dbReference type="Proteomes" id="UP000198893">
    <property type="component" value="Unassembled WGS sequence"/>
</dbReference>